<dbReference type="SUPFAM" id="SSF57783">
    <property type="entry name" value="Zinc beta-ribbon"/>
    <property type="match status" value="1"/>
</dbReference>
<dbReference type="Pfam" id="PF08273">
    <property type="entry name" value="Zn_Ribbon_Prim"/>
    <property type="match status" value="1"/>
</dbReference>
<dbReference type="EMBL" id="CBSV010000140">
    <property type="protein sequence ID" value="CDH01622.1"/>
    <property type="molecule type" value="Genomic_DNA"/>
</dbReference>
<evidence type="ECO:0000259" key="8">
    <source>
        <dbReference type="SMART" id="SM00778"/>
    </source>
</evidence>
<comment type="caution">
    <text evidence="9">The sequence shown here is derived from an EMBL/GenBank/DDBJ whole genome shotgun (WGS) entry which is preliminary data.</text>
</comment>
<accession>A0A077NHP7</accession>
<keyword evidence="1" id="KW-0240">DNA-directed RNA polymerase</keyword>
<dbReference type="Proteomes" id="UP000028487">
    <property type="component" value="Unassembled WGS sequence"/>
</dbReference>
<evidence type="ECO:0000256" key="5">
    <source>
        <dbReference type="ARBA" id="ARBA00022705"/>
    </source>
</evidence>
<dbReference type="SMART" id="SM00778">
    <property type="entry name" value="Prim_Zn_Ribbon"/>
    <property type="match status" value="1"/>
</dbReference>
<dbReference type="CDD" id="cd01029">
    <property type="entry name" value="TOPRIM_primases"/>
    <property type="match status" value="1"/>
</dbReference>
<dbReference type="Pfam" id="PF06048">
    <property type="entry name" value="DUF927"/>
    <property type="match status" value="1"/>
</dbReference>
<reference evidence="9" key="1">
    <citation type="submission" date="2013-07" db="EMBL/GenBank/DDBJ databases">
        <title>Sub-species coevolution in mutualistic symbiosis.</title>
        <authorList>
            <person name="Murfin K."/>
            <person name="Klassen J."/>
            <person name="Lee M."/>
            <person name="Forst S."/>
            <person name="Stock P."/>
            <person name="Goodrich-Blair H."/>
        </authorList>
    </citation>
    <scope>NUCLEOTIDE SEQUENCE [LARGE SCALE GENOMIC DNA]</scope>
    <source>
        <strain evidence="9">Feltiae Moldova</strain>
    </source>
</reference>
<dbReference type="Gene3D" id="3.90.580.10">
    <property type="entry name" value="Zinc finger, CHC2-type domain"/>
    <property type="match status" value="1"/>
</dbReference>
<evidence type="ECO:0000256" key="1">
    <source>
        <dbReference type="ARBA" id="ARBA00022478"/>
    </source>
</evidence>
<dbReference type="HOGENOM" id="CLU_005630_2_0_6"/>
<keyword evidence="4" id="KW-0548">Nucleotidyltransferase</keyword>
<dbReference type="InterPro" id="IPR013237">
    <property type="entry name" value="Phage_T7_Gp4_N"/>
</dbReference>
<dbReference type="GO" id="GO:1990077">
    <property type="term" value="C:primosome complex"/>
    <property type="evidence" value="ECO:0007669"/>
    <property type="project" value="UniProtKB-KW"/>
</dbReference>
<keyword evidence="3" id="KW-0808">Transferase</keyword>
<dbReference type="GO" id="GO:0003677">
    <property type="term" value="F:DNA binding"/>
    <property type="evidence" value="ECO:0007669"/>
    <property type="project" value="InterPro"/>
</dbReference>
<dbReference type="Pfam" id="PF13362">
    <property type="entry name" value="Toprim_3"/>
    <property type="match status" value="1"/>
</dbReference>
<organism evidence="9">
    <name type="scientific">Xenorhabdus bovienii str. feltiae Moldova</name>
    <dbReference type="NCBI Taxonomy" id="1398200"/>
    <lineage>
        <taxon>Bacteria</taxon>
        <taxon>Pseudomonadati</taxon>
        <taxon>Pseudomonadota</taxon>
        <taxon>Gammaproteobacteria</taxon>
        <taxon>Enterobacterales</taxon>
        <taxon>Morganellaceae</taxon>
        <taxon>Xenorhabdus</taxon>
    </lineage>
</organism>
<keyword evidence="6" id="KW-0804">Transcription</keyword>
<dbReference type="GO" id="GO:0004386">
    <property type="term" value="F:helicase activity"/>
    <property type="evidence" value="ECO:0007669"/>
    <property type="project" value="InterPro"/>
</dbReference>
<dbReference type="InterPro" id="IPR036977">
    <property type="entry name" value="DNA_primase_Znf_CHC2"/>
</dbReference>
<feature type="domain" description="DNA primase/helicase Gp4 N-terminal Bacteriophage T7-like" evidence="8">
    <location>
        <begin position="54"/>
        <end position="93"/>
    </location>
</feature>
<dbReference type="Gene3D" id="3.40.1360.10">
    <property type="match status" value="1"/>
</dbReference>
<evidence type="ECO:0000256" key="2">
    <source>
        <dbReference type="ARBA" id="ARBA00022515"/>
    </source>
</evidence>
<keyword evidence="2" id="KW-0639">Primosome</keyword>
<evidence type="ECO:0000256" key="3">
    <source>
        <dbReference type="ARBA" id="ARBA00022679"/>
    </source>
</evidence>
<proteinExistence type="predicted"/>
<dbReference type="AlphaFoldDB" id="A0A077NHP7"/>
<dbReference type="GO" id="GO:0006269">
    <property type="term" value="P:DNA replication, synthesis of primer"/>
    <property type="evidence" value="ECO:0007669"/>
    <property type="project" value="UniProtKB-KW"/>
</dbReference>
<evidence type="ECO:0000256" key="4">
    <source>
        <dbReference type="ARBA" id="ARBA00022695"/>
    </source>
</evidence>
<gene>
    <name evidence="9" type="ORF">XBFM1_2240005</name>
</gene>
<dbReference type="GO" id="GO:0016779">
    <property type="term" value="F:nucleotidyltransferase activity"/>
    <property type="evidence" value="ECO:0007669"/>
    <property type="project" value="UniProtKB-KW"/>
</dbReference>
<evidence type="ECO:0000313" key="9">
    <source>
        <dbReference type="EMBL" id="CDH01622.1"/>
    </source>
</evidence>
<dbReference type="RefSeq" id="WP_080718354.1">
    <property type="nucleotide sequence ID" value="NZ_CAWLWD010000190.1"/>
</dbReference>
<evidence type="ECO:0000256" key="6">
    <source>
        <dbReference type="ARBA" id="ARBA00023163"/>
    </source>
</evidence>
<dbReference type="InterPro" id="IPR034154">
    <property type="entry name" value="TOPRIM_DnaG/twinkle"/>
</dbReference>
<dbReference type="GO" id="GO:0008270">
    <property type="term" value="F:zinc ion binding"/>
    <property type="evidence" value="ECO:0007669"/>
    <property type="project" value="InterPro"/>
</dbReference>
<dbReference type="InterPro" id="IPR006171">
    <property type="entry name" value="TOPRIM_dom"/>
</dbReference>
<dbReference type="GO" id="GO:0000428">
    <property type="term" value="C:DNA-directed RNA polymerase complex"/>
    <property type="evidence" value="ECO:0007669"/>
    <property type="project" value="UniProtKB-KW"/>
</dbReference>
<evidence type="ECO:0000256" key="7">
    <source>
        <dbReference type="SAM" id="MobiDB-lite"/>
    </source>
</evidence>
<protein>
    <submittedName>
        <fullName evidence="9">Putative prophage primase</fullName>
    </submittedName>
</protein>
<keyword evidence="5" id="KW-0235">DNA replication</keyword>
<feature type="region of interest" description="Disordered" evidence="7">
    <location>
        <begin position="1"/>
        <end position="21"/>
    </location>
</feature>
<dbReference type="InterPro" id="IPR009270">
    <property type="entry name" value="DUF927"/>
</dbReference>
<sequence>MADTQHNQTRPKFTSLDRSGSQKPLDLIQTVKKSAMYHWENLLPACGIKIPAKGKHSACPVCGGTDRFHFIDDHHHGNWHCRQCDTPNYGDGLDLVAKTKGISIFEAAKVVANALALPLPELKPAKETTYPVQPIAEKVAALMAQTVAGQSPYLTAKGLYCPNQRLLSDNSAVLLLATLDKKVTGAQIIKPNGEKKLFPGSQKKGAFIALSELHEHPDTVIITEGYATALTVNQLYKSTVLAALDAGNLLYAAKAVRERWPDTKIILAADNDWHHPDELDKNGRSKVNIGKISAEKAALAVNGWVTLPPTEHKADWDDYRQQHGIEAAKQAFSKGLYQVEEKKPAAKSVTANSGEYRENEYDPLKPHIDIRKKGIYWVEPKEQGGEIVEVERWLSDHMEIVGIGNDSSEGYLIIKLRQEGSGKYIVEALPRREIGMPVGWARLRSRGMNITVKNSLLPVLAEHLQRSGDRREWVVTQKAGWHCGAYVMPDGEIIGQPYMPVAFSGGTSAIAGYVVRGSAEQWKTHVASLLQGNRSMMLGVLVGLSAPLNSLTGGSCFGVHLFAQSSAGKTTTVEAASSLYGDPEELKLSWHGTNHGLNNEAAARNDGFMPIDEIGQSSNPKEVANSAYSLFNGVGKIQGKREGGNRAVIRWKIAALSTGEEDLETFLIKGGITPKAGQLVRLLSVPFIDTACFNGYEDGDSHARAIKRESKRYCGAAGRAWVQWLSEYQEQAIDMTAHKEKEWLDTLPEEASAQVKRVAVRFALLDVVGELATHITGWSKEVCHAAVKQSFDDWLADFGIGNREKYQVITRTRDFIQKYGLSRFQPYTYGRPNGDIDTSHAMRISDLAGYLVHNRRHDGQAEYHIIPSVFEAEILQGLQKKSGFEALEEAGMLVKAEKDRFISKTISVNGTQGRFVVLIFRDED</sequence>
<name>A0A077NHP7_XENBV</name>